<comment type="caution">
    <text evidence="1">The sequence shown here is derived from an EMBL/GenBank/DDBJ whole genome shotgun (WGS) entry which is preliminary data.</text>
</comment>
<evidence type="ECO:0000313" key="2">
    <source>
        <dbReference type="Proteomes" id="UP001362999"/>
    </source>
</evidence>
<keyword evidence="2" id="KW-1185">Reference proteome</keyword>
<dbReference type="AlphaFoldDB" id="A0AAW0CYV6"/>
<accession>A0AAW0CYV6</accession>
<evidence type="ECO:0000313" key="1">
    <source>
        <dbReference type="EMBL" id="KAK7045098.1"/>
    </source>
</evidence>
<sequence>MSSVPPALKTWAALHIIALCKAKTETEFNNAFDSFIAPEAKIITNGMSLTRDEYKIRFRGQEFDEAGAAVDFRGAVEVPNDNKGGVDLSYQTGMVGVFYTAIIRKKIRFRDAPVERHIVSSMNMFIEEDKRVETHGSDPTLDARRVVALNEVVRETEPTPI</sequence>
<dbReference type="EMBL" id="JAWWNJ010000011">
    <property type="protein sequence ID" value="KAK7045098.1"/>
    <property type="molecule type" value="Genomic_DNA"/>
</dbReference>
<name>A0AAW0CYV6_9AGAR</name>
<proteinExistence type="predicted"/>
<reference evidence="1 2" key="1">
    <citation type="journal article" date="2024" name="J Genomics">
        <title>Draft genome sequencing and assembly of Favolaschia claudopus CIRM-BRFM 2984 isolated from oak limbs.</title>
        <authorList>
            <person name="Navarro D."/>
            <person name="Drula E."/>
            <person name="Chaduli D."/>
            <person name="Cazenave R."/>
            <person name="Ahrendt S."/>
            <person name="Wang J."/>
            <person name="Lipzen A."/>
            <person name="Daum C."/>
            <person name="Barry K."/>
            <person name="Grigoriev I.V."/>
            <person name="Favel A."/>
            <person name="Rosso M.N."/>
            <person name="Martin F."/>
        </authorList>
    </citation>
    <scope>NUCLEOTIDE SEQUENCE [LARGE SCALE GENOMIC DNA]</scope>
    <source>
        <strain evidence="1 2">CIRM-BRFM 2984</strain>
    </source>
</reference>
<organism evidence="1 2">
    <name type="scientific">Favolaschia claudopus</name>
    <dbReference type="NCBI Taxonomy" id="2862362"/>
    <lineage>
        <taxon>Eukaryota</taxon>
        <taxon>Fungi</taxon>
        <taxon>Dikarya</taxon>
        <taxon>Basidiomycota</taxon>
        <taxon>Agaricomycotina</taxon>
        <taxon>Agaricomycetes</taxon>
        <taxon>Agaricomycetidae</taxon>
        <taxon>Agaricales</taxon>
        <taxon>Marasmiineae</taxon>
        <taxon>Mycenaceae</taxon>
        <taxon>Favolaschia</taxon>
    </lineage>
</organism>
<dbReference type="Proteomes" id="UP001362999">
    <property type="component" value="Unassembled WGS sequence"/>
</dbReference>
<protein>
    <submittedName>
        <fullName evidence="1">Uncharacterized protein</fullName>
    </submittedName>
</protein>
<gene>
    <name evidence="1" type="ORF">R3P38DRAFT_2766629</name>
</gene>